<protein>
    <submittedName>
        <fullName evidence="1">Uncharacterized protein</fullName>
    </submittedName>
</protein>
<reference evidence="1 2" key="1">
    <citation type="journal article" date="2013" name="Curr. Biol.">
        <title>The Genome of the Foraminiferan Reticulomyxa filosa.</title>
        <authorList>
            <person name="Glockner G."/>
            <person name="Hulsmann N."/>
            <person name="Schleicher M."/>
            <person name="Noegel A.A."/>
            <person name="Eichinger L."/>
            <person name="Gallinger C."/>
            <person name="Pawlowski J."/>
            <person name="Sierra R."/>
            <person name="Euteneuer U."/>
            <person name="Pillet L."/>
            <person name="Moustafa A."/>
            <person name="Platzer M."/>
            <person name="Groth M."/>
            <person name="Szafranski K."/>
            <person name="Schliwa M."/>
        </authorList>
    </citation>
    <scope>NUCLEOTIDE SEQUENCE [LARGE SCALE GENOMIC DNA]</scope>
</reference>
<sequence>NYKKKKKEMITSSKAVQMGLDVVDSMLYYFVEDGTNDERKSKDNDKNWMEHRKKHMTLNQAISGNDAWPGVQKSMKTLIYLLLQFIGRITMTNNNNKNNQNNNFCFFVLQKQVMEIIQNQINQQSLSRQYRKCVIKGYKNGHAIITASLIDRVIKTITLYILEDELSFLPQFVDIILPIILLNDHYIITYADVLSSLLTIKPTNTLLWKSLQQHHVFVRIVDQYLPKLICKSSTSQDMIQEEKKKEDNDIIFPLDKILGLENLLAEGFEPEFEYDKIIKSMTSNIKVKIIDENKEDKQWQNTNIDQSLQNETIILKLYEILKELSQKNKWNLMPALMFVLLKILLFNENHHYHCPKKEILEDIINLAIGCQQERHLWFEDIETGLIYFYFYFYFYYYNL</sequence>
<dbReference type="Proteomes" id="UP000023152">
    <property type="component" value="Unassembled WGS sequence"/>
</dbReference>
<proteinExistence type="predicted"/>
<gene>
    <name evidence="1" type="ORF">RFI_01962</name>
</gene>
<name>X6PBQ9_RETFI</name>
<keyword evidence="2" id="KW-1185">Reference proteome</keyword>
<dbReference type="AlphaFoldDB" id="X6PBQ9"/>
<comment type="caution">
    <text evidence="1">The sequence shown here is derived from an EMBL/GenBank/DDBJ whole genome shotgun (WGS) entry which is preliminary data.</text>
</comment>
<dbReference type="EMBL" id="ASPP01001946">
    <property type="protein sequence ID" value="ETO35112.1"/>
    <property type="molecule type" value="Genomic_DNA"/>
</dbReference>
<evidence type="ECO:0000313" key="1">
    <source>
        <dbReference type="EMBL" id="ETO35112.1"/>
    </source>
</evidence>
<organism evidence="1 2">
    <name type="scientific">Reticulomyxa filosa</name>
    <dbReference type="NCBI Taxonomy" id="46433"/>
    <lineage>
        <taxon>Eukaryota</taxon>
        <taxon>Sar</taxon>
        <taxon>Rhizaria</taxon>
        <taxon>Retaria</taxon>
        <taxon>Foraminifera</taxon>
        <taxon>Monothalamids</taxon>
        <taxon>Reticulomyxidae</taxon>
        <taxon>Reticulomyxa</taxon>
    </lineage>
</organism>
<feature type="non-terminal residue" evidence="1">
    <location>
        <position position="1"/>
    </location>
</feature>
<evidence type="ECO:0000313" key="2">
    <source>
        <dbReference type="Proteomes" id="UP000023152"/>
    </source>
</evidence>
<accession>X6PBQ9</accession>